<evidence type="ECO:0000256" key="10">
    <source>
        <dbReference type="ARBA" id="ARBA00068754"/>
    </source>
</evidence>
<evidence type="ECO:0000256" key="11">
    <source>
        <dbReference type="SAM" id="Coils"/>
    </source>
</evidence>
<dbReference type="AlphaFoldDB" id="A0A1A6H1D6"/>
<evidence type="ECO:0000256" key="3">
    <source>
        <dbReference type="ARBA" id="ARBA00022490"/>
    </source>
</evidence>
<dbReference type="GO" id="GO:0048188">
    <property type="term" value="C:Set1C/COMPASS complex"/>
    <property type="evidence" value="ECO:0007669"/>
    <property type="project" value="InterPro"/>
</dbReference>
<evidence type="ECO:0000256" key="1">
    <source>
        <dbReference type="ARBA" id="ARBA00004611"/>
    </source>
</evidence>
<dbReference type="EMBL" id="LZPO01055208">
    <property type="protein sequence ID" value="OBS72074.1"/>
    <property type="molecule type" value="Genomic_DNA"/>
</dbReference>
<dbReference type="Pfam" id="PF05186">
    <property type="entry name" value="Dpy-30"/>
    <property type="match status" value="1"/>
</dbReference>
<keyword evidence="11" id="KW-0175">Coiled coil</keyword>
<evidence type="ECO:0000256" key="4">
    <source>
        <dbReference type="ARBA" id="ARBA00022846"/>
    </source>
</evidence>
<keyword evidence="4" id="KW-0282">Flagellum</keyword>
<comment type="subunit">
    <text evidence="9">Component of the axonemal radial spoke complex 1 (RS1), at least composed of spoke head proteins RSPH1, RSPH3, RSPH9 and the cilia-specific component RSPH4A or sperm-specific component RSPH6A, spoke stalk proteins RSPH14, DNAJB13, DYDC1, ROPN1L and NME5, and the anchor protein IQUB. Interacts with SH3GL3.</text>
</comment>
<evidence type="ECO:0000313" key="13">
    <source>
        <dbReference type="Proteomes" id="UP000092124"/>
    </source>
</evidence>
<sequence length="115" mass="13821">METAYLKKCFGNSLTQALAEVARVRPRDPIEYLAHWLYHYKDVTNAKEKKRQEELQLKEKYDRSLKEERMTKMVKQEEHQIQQKCDICHLNYKSQFSAAFHHSDNQHLEVKRNIG</sequence>
<dbReference type="Proteomes" id="UP000092124">
    <property type="component" value="Unassembled WGS sequence"/>
</dbReference>
<organism evidence="12 13">
    <name type="scientific">Neotoma lepida</name>
    <name type="common">Desert woodrat</name>
    <dbReference type="NCBI Taxonomy" id="56216"/>
    <lineage>
        <taxon>Eukaryota</taxon>
        <taxon>Metazoa</taxon>
        <taxon>Chordata</taxon>
        <taxon>Craniata</taxon>
        <taxon>Vertebrata</taxon>
        <taxon>Euteleostomi</taxon>
        <taxon>Mammalia</taxon>
        <taxon>Eutheria</taxon>
        <taxon>Euarchontoglires</taxon>
        <taxon>Glires</taxon>
        <taxon>Rodentia</taxon>
        <taxon>Myomorpha</taxon>
        <taxon>Muroidea</taxon>
        <taxon>Cricetidae</taxon>
        <taxon>Neotominae</taxon>
        <taxon>Neotoma</taxon>
    </lineage>
</organism>
<comment type="similarity">
    <text evidence="2">Belongs to the dpy-30 family.</text>
</comment>
<reference evidence="12 13" key="1">
    <citation type="submission" date="2016-06" db="EMBL/GenBank/DDBJ databases">
        <title>The Draft Genome Sequence and Annotation of the Desert Woodrat Neotoma lepida.</title>
        <authorList>
            <person name="Campbell M."/>
            <person name="Oakeson K.F."/>
            <person name="Yandell M."/>
            <person name="Halpert J.R."/>
            <person name="Dearing D."/>
        </authorList>
    </citation>
    <scope>NUCLEOTIDE SEQUENCE [LARGE SCALE GENOMIC DNA]</scope>
    <source>
        <strain evidence="12">417</strain>
        <tissue evidence="12">Liver</tissue>
    </source>
</reference>
<keyword evidence="5" id="KW-0969">Cilium</keyword>
<proteinExistence type="inferred from homology"/>
<evidence type="ECO:0000313" key="12">
    <source>
        <dbReference type="EMBL" id="OBS72074.1"/>
    </source>
</evidence>
<dbReference type="InterPro" id="IPR037856">
    <property type="entry name" value="Sdc1/DPY30"/>
</dbReference>
<name>A0A1A6H1D6_NEOLE</name>
<dbReference type="Gene3D" id="1.20.890.10">
    <property type="entry name" value="cAMP-dependent protein kinase regulatory subunit, dimerization-anchoring domain"/>
    <property type="match status" value="1"/>
</dbReference>
<evidence type="ECO:0000256" key="2">
    <source>
        <dbReference type="ARBA" id="ARBA00010849"/>
    </source>
</evidence>
<dbReference type="InterPro" id="IPR007858">
    <property type="entry name" value="Dpy-30_motif"/>
</dbReference>
<gene>
    <name evidence="12" type="ORF">A6R68_13348</name>
</gene>
<keyword evidence="7" id="KW-0966">Cell projection</keyword>
<dbReference type="PANTHER" id="PTHR23356">
    <property type="entry name" value="DPY30-RELATED"/>
    <property type="match status" value="1"/>
</dbReference>
<comment type="subcellular location">
    <subcellularLocation>
        <location evidence="1">Cytoplasm</location>
        <location evidence="1">Cytoskeleton</location>
        <location evidence="1">Flagellum axoneme</location>
    </subcellularLocation>
</comment>
<evidence type="ECO:0000256" key="6">
    <source>
        <dbReference type="ARBA" id="ARBA00023212"/>
    </source>
</evidence>
<dbReference type="CDD" id="cd22966">
    <property type="entry name" value="DD_DYDC-like"/>
    <property type="match status" value="1"/>
</dbReference>
<dbReference type="STRING" id="56216.A0A1A6H1D6"/>
<keyword evidence="6" id="KW-0206">Cytoskeleton</keyword>
<accession>A0A1A6H1D6</accession>
<evidence type="ECO:0000256" key="9">
    <source>
        <dbReference type="ARBA" id="ARBA00062391"/>
    </source>
</evidence>
<evidence type="ECO:0000256" key="5">
    <source>
        <dbReference type="ARBA" id="ARBA00023069"/>
    </source>
</evidence>
<evidence type="ECO:0000256" key="7">
    <source>
        <dbReference type="ARBA" id="ARBA00023273"/>
    </source>
</evidence>
<feature type="coiled-coil region" evidence="11">
    <location>
        <begin position="40"/>
        <end position="67"/>
    </location>
</feature>
<dbReference type="PANTHER" id="PTHR23356:SF3">
    <property type="entry name" value="DPY30 DOMAIN-CONTAINING PROTEIN 2"/>
    <property type="match status" value="1"/>
</dbReference>
<dbReference type="InterPro" id="IPR049630">
    <property type="entry name" value="DYDC-like_DD"/>
</dbReference>
<dbReference type="FunFam" id="1.20.890.10:FF:000009">
    <property type="entry name" value="DPY30 domain-containing protein 1"/>
    <property type="match status" value="1"/>
</dbReference>
<keyword evidence="3" id="KW-0963">Cytoplasm</keyword>
<protein>
    <recommendedName>
        <fullName evidence="10">DPY30 domain-containing protein 1</fullName>
    </recommendedName>
</protein>
<dbReference type="OrthoDB" id="432281at2759"/>
<evidence type="ECO:0000256" key="8">
    <source>
        <dbReference type="ARBA" id="ARBA00058296"/>
    </source>
</evidence>
<comment type="function">
    <text evidence="8">Functions as part of axonemal radial spoke complexes that play an important part in the motility of sperm and cilia. Plays a crucial role during acrosome biogenesis.</text>
</comment>
<comment type="caution">
    <text evidence="12">The sequence shown here is derived from an EMBL/GenBank/DDBJ whole genome shotgun (WGS) entry which is preliminary data.</text>
</comment>
<keyword evidence="13" id="KW-1185">Reference proteome</keyword>